<proteinExistence type="inferred from homology"/>
<dbReference type="Gene3D" id="3.20.20.80">
    <property type="entry name" value="Glycosidases"/>
    <property type="match status" value="1"/>
</dbReference>
<gene>
    <name evidence="8" type="ORF">RHP51_01890</name>
</gene>
<dbReference type="PANTHER" id="PTHR31297">
    <property type="entry name" value="GLUCAN ENDO-1,6-BETA-GLUCOSIDASE B"/>
    <property type="match status" value="1"/>
</dbReference>
<dbReference type="Pfam" id="PF00150">
    <property type="entry name" value="Cellulase"/>
    <property type="match status" value="1"/>
</dbReference>
<protein>
    <submittedName>
        <fullName evidence="8">Cellulase family glycosylhydrolase</fullName>
    </submittedName>
</protein>
<dbReference type="Pfam" id="PF13004">
    <property type="entry name" value="BACON"/>
    <property type="match status" value="1"/>
</dbReference>
<keyword evidence="1 5" id="KW-0732">Signal</keyword>
<evidence type="ECO:0000256" key="1">
    <source>
        <dbReference type="ARBA" id="ARBA00022729"/>
    </source>
</evidence>
<dbReference type="CDD" id="cd14948">
    <property type="entry name" value="BACON"/>
    <property type="match status" value="1"/>
</dbReference>
<dbReference type="InterPro" id="IPR001547">
    <property type="entry name" value="Glyco_hydro_5"/>
</dbReference>
<dbReference type="EMBL" id="CP134537">
    <property type="protein sequence ID" value="WNH09518.1"/>
    <property type="molecule type" value="Genomic_DNA"/>
</dbReference>
<dbReference type="PANTHER" id="PTHR31297:SF17">
    <property type="entry name" value="ENDOGLUCANASE"/>
    <property type="match status" value="1"/>
</dbReference>
<feature type="signal peptide" evidence="5">
    <location>
        <begin position="1"/>
        <end position="20"/>
    </location>
</feature>
<dbReference type="RefSeq" id="WP_415865977.1">
    <property type="nucleotide sequence ID" value="NZ_CP134537.1"/>
</dbReference>
<evidence type="ECO:0000256" key="3">
    <source>
        <dbReference type="ARBA" id="ARBA00023295"/>
    </source>
</evidence>
<dbReference type="InterPro" id="IPR050386">
    <property type="entry name" value="Glycosyl_hydrolase_5"/>
</dbReference>
<evidence type="ECO:0000313" key="9">
    <source>
        <dbReference type="Proteomes" id="UP001302806"/>
    </source>
</evidence>
<dbReference type="InterPro" id="IPR013783">
    <property type="entry name" value="Ig-like_fold"/>
</dbReference>
<reference evidence="8 9" key="1">
    <citation type="submission" date="2023-09" db="EMBL/GenBank/DDBJ databases">
        <title>Thalassobella suaedae gen. nov., sp. nov., a marine bacterium of the family Flavobacteriaceae isolated from a halophyte Suaeda japonica.</title>
        <authorList>
            <person name="Lee S.Y."/>
            <person name="Hwang C.Y."/>
        </authorList>
    </citation>
    <scope>NUCLEOTIDE SEQUENCE [LARGE SCALE GENOMIC DNA]</scope>
    <source>
        <strain evidence="8 9">HL-DH14</strain>
    </source>
</reference>
<keyword evidence="3 4" id="KW-0326">Glycosidase</keyword>
<dbReference type="InterPro" id="IPR017853">
    <property type="entry name" value="GH"/>
</dbReference>
<sequence>MKIVNSLIVSLMLMVFSACSSSSPSDEKTDPDPVVTYTLTTSVNSIDLDNTESNEDITITTNVDSWVISSSGTSWITLSKSLGTAGATVVKITASENTSIVGRSTEITVNANNVSAVKITVNQAGVPSANGIYPDYNTNPIPADAAGMSSTAVEIAANITLGWNIGNSLEATGSETAWGNPLVTKQLIDAVKANGFNAIRIPCSWNQYLTDDVNAKIKTEWLDRVKDVVQYCVDNDMYALLNIHWDGGWLENNIGETNKVNVNAKQKAFWEQIATHFRDFDEHLLFASANEPAVENATQMVPF</sequence>
<name>A0ABY9XUS2_9FLAO</name>
<feature type="chain" id="PRO_5047431372" evidence="5">
    <location>
        <begin position="21"/>
        <end position="303"/>
    </location>
</feature>
<dbReference type="SUPFAM" id="SSF51445">
    <property type="entry name" value="(Trans)glycosidases"/>
    <property type="match status" value="1"/>
</dbReference>
<dbReference type="PROSITE" id="PS51257">
    <property type="entry name" value="PROKAR_LIPOPROTEIN"/>
    <property type="match status" value="1"/>
</dbReference>
<evidence type="ECO:0000256" key="4">
    <source>
        <dbReference type="RuleBase" id="RU361153"/>
    </source>
</evidence>
<feature type="domain" description="BACON" evidence="7">
    <location>
        <begin position="66"/>
        <end position="124"/>
    </location>
</feature>
<dbReference type="Proteomes" id="UP001302806">
    <property type="component" value="Chromosome"/>
</dbReference>
<comment type="similarity">
    <text evidence="4">Belongs to the glycosyl hydrolase 5 (cellulase A) family.</text>
</comment>
<evidence type="ECO:0000313" key="8">
    <source>
        <dbReference type="EMBL" id="WNH09518.1"/>
    </source>
</evidence>
<dbReference type="Gene3D" id="2.60.40.10">
    <property type="entry name" value="Immunoglobulins"/>
    <property type="match status" value="1"/>
</dbReference>
<dbReference type="InterPro" id="IPR024361">
    <property type="entry name" value="BACON"/>
</dbReference>
<feature type="domain" description="Glycoside hydrolase family 5" evidence="6">
    <location>
        <begin position="167"/>
        <end position="297"/>
    </location>
</feature>
<keyword evidence="2 4" id="KW-0378">Hydrolase</keyword>
<evidence type="ECO:0000256" key="5">
    <source>
        <dbReference type="SAM" id="SignalP"/>
    </source>
</evidence>
<organism evidence="8 9">
    <name type="scientific">Thalassobellus suaedae</name>
    <dbReference type="NCBI Taxonomy" id="3074124"/>
    <lineage>
        <taxon>Bacteria</taxon>
        <taxon>Pseudomonadati</taxon>
        <taxon>Bacteroidota</taxon>
        <taxon>Flavobacteriia</taxon>
        <taxon>Flavobacteriales</taxon>
        <taxon>Flavobacteriaceae</taxon>
        <taxon>Thalassobellus</taxon>
    </lineage>
</organism>
<evidence type="ECO:0000259" key="6">
    <source>
        <dbReference type="Pfam" id="PF00150"/>
    </source>
</evidence>
<evidence type="ECO:0000259" key="7">
    <source>
        <dbReference type="Pfam" id="PF13004"/>
    </source>
</evidence>
<accession>A0ABY9XUS2</accession>
<evidence type="ECO:0000256" key="2">
    <source>
        <dbReference type="ARBA" id="ARBA00022801"/>
    </source>
</evidence>